<comment type="caution">
    <text evidence="1">The sequence shown here is derived from an EMBL/GenBank/DDBJ whole genome shotgun (WGS) entry which is preliminary data.</text>
</comment>
<evidence type="ECO:0000313" key="2">
    <source>
        <dbReference type="Proteomes" id="UP000179243"/>
    </source>
</evidence>
<proteinExistence type="predicted"/>
<dbReference type="SUPFAM" id="SSF143422">
    <property type="entry name" value="Transposase IS200-like"/>
    <property type="match status" value="1"/>
</dbReference>
<dbReference type="EMBL" id="MFYX01000058">
    <property type="protein sequence ID" value="OGK05265.1"/>
    <property type="molecule type" value="Genomic_DNA"/>
</dbReference>
<dbReference type="AlphaFoldDB" id="A0A1F7FEZ6"/>
<reference evidence="1 2" key="1">
    <citation type="journal article" date="2016" name="Nat. Commun.">
        <title>Thousands of microbial genomes shed light on interconnected biogeochemical processes in an aquifer system.</title>
        <authorList>
            <person name="Anantharaman K."/>
            <person name="Brown C.T."/>
            <person name="Hug L.A."/>
            <person name="Sharon I."/>
            <person name="Castelle C.J."/>
            <person name="Probst A.J."/>
            <person name="Thomas B.C."/>
            <person name="Singh A."/>
            <person name="Wilkins M.J."/>
            <person name="Karaoz U."/>
            <person name="Brodie E.L."/>
            <person name="Williams K.H."/>
            <person name="Hubbard S.S."/>
            <person name="Banfield J.F."/>
        </authorList>
    </citation>
    <scope>NUCLEOTIDE SEQUENCE [LARGE SCALE GENOMIC DNA]</scope>
</reference>
<dbReference type="Proteomes" id="UP000179243">
    <property type="component" value="Unassembled WGS sequence"/>
</dbReference>
<dbReference type="InterPro" id="IPR036515">
    <property type="entry name" value="Transposase_17_sf"/>
</dbReference>
<dbReference type="GO" id="GO:0043565">
    <property type="term" value="F:sequence-specific DNA binding"/>
    <property type="evidence" value="ECO:0007669"/>
    <property type="project" value="TreeGrafter"/>
</dbReference>
<protein>
    <recommendedName>
        <fullName evidence="3">Transposase IS200-like domain-containing protein</fullName>
    </recommendedName>
</protein>
<dbReference type="PANTHER" id="PTHR36966">
    <property type="entry name" value="REP-ASSOCIATED TYROSINE TRANSPOSASE"/>
    <property type="match status" value="1"/>
</dbReference>
<dbReference type="InterPro" id="IPR052715">
    <property type="entry name" value="RAYT_transposase"/>
</dbReference>
<organism evidence="1 2">
    <name type="scientific">Candidatus Raymondbacteria bacterium RIFOXYD12_FULL_49_13</name>
    <dbReference type="NCBI Taxonomy" id="1817890"/>
    <lineage>
        <taxon>Bacteria</taxon>
        <taxon>Raymondiibacteriota</taxon>
    </lineage>
</organism>
<dbReference type="GO" id="GO:0004803">
    <property type="term" value="F:transposase activity"/>
    <property type="evidence" value="ECO:0007669"/>
    <property type="project" value="InterPro"/>
</dbReference>
<dbReference type="PANTHER" id="PTHR36966:SF1">
    <property type="entry name" value="REP-ASSOCIATED TYROSINE TRANSPOSASE"/>
    <property type="match status" value="1"/>
</dbReference>
<accession>A0A1F7FEZ6</accession>
<evidence type="ECO:0008006" key="3">
    <source>
        <dbReference type="Google" id="ProtNLM"/>
    </source>
</evidence>
<evidence type="ECO:0000313" key="1">
    <source>
        <dbReference type="EMBL" id="OGK05265.1"/>
    </source>
</evidence>
<name>A0A1F7FEZ6_UNCRA</name>
<dbReference type="GO" id="GO:0006313">
    <property type="term" value="P:DNA transposition"/>
    <property type="evidence" value="ECO:0007669"/>
    <property type="project" value="InterPro"/>
</dbReference>
<sequence length="185" mass="21889">MCTQGKVEFFNDKSTLYFAKKFWKEIPERHPHVTLGAFEFVHNHMHGIITIIRDPKSSFIDRKNSLQSDAGASFIDRGSQLQNDAPASNQHTIPNHCESGSIGAILQGYKMITKRMIRFDTKFRDFDWQRDFWDHIIRNQKEYSRITRYIEKNLERWERDRHNPISPNFTADEISEAGRLPWNTM</sequence>
<gene>
    <name evidence="1" type="ORF">A2519_02705</name>
</gene>
<dbReference type="Gene3D" id="3.30.70.1290">
    <property type="entry name" value="Transposase IS200-like"/>
    <property type="match status" value="1"/>
</dbReference>